<dbReference type="RefSeq" id="WP_267622438.1">
    <property type="nucleotide sequence ID" value="NZ_JAODIW010000006.1"/>
</dbReference>
<keyword evidence="2" id="KW-0804">Transcription</keyword>
<keyword evidence="6" id="KW-1185">Reference proteome</keyword>
<gene>
    <name evidence="5" type="ORF">ACFO0N_04760</name>
</gene>
<protein>
    <submittedName>
        <fullName evidence="5">Helix-turn-helix domain-containing protein</fullName>
    </submittedName>
</protein>
<dbReference type="Pfam" id="PF15915">
    <property type="entry name" value="BAT"/>
    <property type="match status" value="1"/>
</dbReference>
<feature type="domain" description="Bacterioopsin transcriptional activator GAF and HTH associated" evidence="4">
    <location>
        <begin position="6"/>
        <end position="118"/>
    </location>
</feature>
<organism evidence="5 6">
    <name type="scientific">Halobium salinum</name>
    <dbReference type="NCBI Taxonomy" id="1364940"/>
    <lineage>
        <taxon>Archaea</taxon>
        <taxon>Methanobacteriati</taxon>
        <taxon>Methanobacteriota</taxon>
        <taxon>Stenosarchaea group</taxon>
        <taxon>Halobacteria</taxon>
        <taxon>Halobacteriales</taxon>
        <taxon>Haloferacaceae</taxon>
        <taxon>Halobium</taxon>
    </lineage>
</organism>
<evidence type="ECO:0000256" key="2">
    <source>
        <dbReference type="ARBA" id="ARBA00023163"/>
    </source>
</evidence>
<dbReference type="AlphaFoldDB" id="A0ABD5P9Z4"/>
<proteinExistence type="predicted"/>
<dbReference type="InterPro" id="IPR007050">
    <property type="entry name" value="HTH_bacterioopsin"/>
</dbReference>
<reference evidence="5 6" key="1">
    <citation type="journal article" date="2019" name="Int. J. Syst. Evol. Microbiol.">
        <title>The Global Catalogue of Microorganisms (GCM) 10K type strain sequencing project: providing services to taxonomists for standard genome sequencing and annotation.</title>
        <authorList>
            <consortium name="The Broad Institute Genomics Platform"/>
            <consortium name="The Broad Institute Genome Sequencing Center for Infectious Disease"/>
            <person name="Wu L."/>
            <person name="Ma J."/>
        </authorList>
    </citation>
    <scope>NUCLEOTIDE SEQUENCE [LARGE SCALE GENOMIC DNA]</scope>
    <source>
        <strain evidence="5 6">CGMCC 1.12553</strain>
    </source>
</reference>
<evidence type="ECO:0000256" key="1">
    <source>
        <dbReference type="ARBA" id="ARBA00023015"/>
    </source>
</evidence>
<evidence type="ECO:0000259" key="4">
    <source>
        <dbReference type="Pfam" id="PF15915"/>
    </source>
</evidence>
<evidence type="ECO:0000259" key="3">
    <source>
        <dbReference type="Pfam" id="PF04967"/>
    </source>
</evidence>
<accession>A0ABD5P9Z4</accession>
<evidence type="ECO:0000313" key="6">
    <source>
        <dbReference type="Proteomes" id="UP001595921"/>
    </source>
</evidence>
<dbReference type="InterPro" id="IPR031803">
    <property type="entry name" value="BAT_GAF/HTH-assoc"/>
</dbReference>
<dbReference type="Proteomes" id="UP001595921">
    <property type="component" value="Unassembled WGS sequence"/>
</dbReference>
<name>A0ABD5P9Z4_9EURY</name>
<keyword evidence="1" id="KW-0805">Transcription regulation</keyword>
<dbReference type="Pfam" id="PF04967">
    <property type="entry name" value="HTH_10"/>
    <property type="match status" value="1"/>
</dbReference>
<sequence>MTVIAEITIPSEEFDLGRVTQTTEDLRIELERVVPMGEGVMPFFWATGGTPDDFDAFERHVRENELVEDLSALARVDDRVLYQVVWGDIAESLTTVLARCHATILEARGNGHWFFRLRFRDHKGLTEFHNLATEADIGFHVERIYTVDEEYGAKYNLDLTPEQQEAILLAVESGYFGVPRGATLDDIADELGISSQAASERVRRGADTVLRKVLLKRSAADFE</sequence>
<evidence type="ECO:0000313" key="5">
    <source>
        <dbReference type="EMBL" id="MFC4357259.1"/>
    </source>
</evidence>
<comment type="caution">
    <text evidence="5">The sequence shown here is derived from an EMBL/GenBank/DDBJ whole genome shotgun (WGS) entry which is preliminary data.</text>
</comment>
<dbReference type="PANTHER" id="PTHR34236">
    <property type="entry name" value="DIMETHYL SULFOXIDE REDUCTASE TRANSCRIPTIONAL ACTIVATOR"/>
    <property type="match status" value="1"/>
</dbReference>
<dbReference type="PANTHER" id="PTHR34236:SF1">
    <property type="entry name" value="DIMETHYL SULFOXIDE REDUCTASE TRANSCRIPTIONAL ACTIVATOR"/>
    <property type="match status" value="1"/>
</dbReference>
<feature type="domain" description="HTH bat-type" evidence="3">
    <location>
        <begin position="159"/>
        <end position="206"/>
    </location>
</feature>
<dbReference type="EMBL" id="JBHSDS010000003">
    <property type="protein sequence ID" value="MFC4357259.1"/>
    <property type="molecule type" value="Genomic_DNA"/>
</dbReference>